<evidence type="ECO:0000256" key="7">
    <source>
        <dbReference type="SAM" id="Phobius"/>
    </source>
</evidence>
<name>A0A2V1MYB3_9LACO</name>
<dbReference type="GO" id="GO:0022857">
    <property type="term" value="F:transmembrane transporter activity"/>
    <property type="evidence" value="ECO:0007669"/>
    <property type="project" value="TreeGrafter"/>
</dbReference>
<evidence type="ECO:0000256" key="6">
    <source>
        <dbReference type="SAM" id="MobiDB-lite"/>
    </source>
</evidence>
<feature type="region of interest" description="Disordered" evidence="6">
    <location>
        <begin position="390"/>
        <end position="430"/>
    </location>
</feature>
<feature type="region of interest" description="Disordered" evidence="6">
    <location>
        <begin position="123"/>
        <end position="142"/>
    </location>
</feature>
<keyword evidence="2" id="KW-1003">Cell membrane</keyword>
<dbReference type="Proteomes" id="UP000245080">
    <property type="component" value="Unassembled WGS sequence"/>
</dbReference>
<comment type="caution">
    <text evidence="9">The sequence shown here is derived from an EMBL/GenBank/DDBJ whole genome shotgun (WGS) entry which is preliminary data.</text>
</comment>
<feature type="transmembrane region" description="Helical" evidence="7">
    <location>
        <begin position="353"/>
        <end position="374"/>
    </location>
</feature>
<feature type="transmembrane region" description="Helical" evidence="7">
    <location>
        <begin position="313"/>
        <end position="333"/>
    </location>
</feature>
<dbReference type="InterPro" id="IPR050250">
    <property type="entry name" value="Macrolide_Exporter_MacB"/>
</dbReference>
<comment type="subcellular location">
    <subcellularLocation>
        <location evidence="1">Cell membrane</location>
        <topology evidence="1">Multi-pass membrane protein</topology>
    </subcellularLocation>
</comment>
<feature type="transmembrane region" description="Helical" evidence="7">
    <location>
        <begin position="448"/>
        <end position="468"/>
    </location>
</feature>
<feature type="compositionally biased region" description="Gly residues" evidence="6">
    <location>
        <begin position="403"/>
        <end position="423"/>
    </location>
</feature>
<dbReference type="EMBL" id="QCXQ01000003">
    <property type="protein sequence ID" value="PWF99811.1"/>
    <property type="molecule type" value="Genomic_DNA"/>
</dbReference>
<evidence type="ECO:0000256" key="2">
    <source>
        <dbReference type="ARBA" id="ARBA00022475"/>
    </source>
</evidence>
<reference evidence="9 10" key="1">
    <citation type="journal article" date="2018" name="Int. J. Syst. Evol. Microbiol.">
        <title>Lactobacillus bambusae sp. nov., isolated from a traditional fermented Ma-bamboo shoots of Taiwan.</title>
        <authorList>
            <person name="Wang L.-T."/>
        </authorList>
    </citation>
    <scope>NUCLEOTIDE SEQUENCE [LARGE SCALE GENOMIC DNA]</scope>
    <source>
        <strain evidence="9 10">BS-W1</strain>
    </source>
</reference>
<evidence type="ECO:0000256" key="1">
    <source>
        <dbReference type="ARBA" id="ARBA00004651"/>
    </source>
</evidence>
<dbReference type="InterPro" id="IPR003838">
    <property type="entry name" value="ABC3_permease_C"/>
</dbReference>
<evidence type="ECO:0000256" key="3">
    <source>
        <dbReference type="ARBA" id="ARBA00022692"/>
    </source>
</evidence>
<dbReference type="GO" id="GO:0005886">
    <property type="term" value="C:plasma membrane"/>
    <property type="evidence" value="ECO:0007669"/>
    <property type="project" value="UniProtKB-SubCell"/>
</dbReference>
<gene>
    <name evidence="9" type="ORF">DCM90_07055</name>
</gene>
<dbReference type="Pfam" id="PF02687">
    <property type="entry name" value="FtsX"/>
    <property type="match status" value="1"/>
</dbReference>
<proteinExistence type="predicted"/>
<accession>A0A2V1MYB3</accession>
<evidence type="ECO:0000256" key="4">
    <source>
        <dbReference type="ARBA" id="ARBA00022989"/>
    </source>
</evidence>
<evidence type="ECO:0000313" key="10">
    <source>
        <dbReference type="Proteomes" id="UP000245080"/>
    </source>
</evidence>
<evidence type="ECO:0000259" key="8">
    <source>
        <dbReference type="Pfam" id="PF02687"/>
    </source>
</evidence>
<keyword evidence="4 7" id="KW-1133">Transmembrane helix</keyword>
<feature type="compositionally biased region" description="Low complexity" evidence="6">
    <location>
        <begin position="390"/>
        <end position="402"/>
    </location>
</feature>
<dbReference type="RefSeq" id="WP_109250666.1">
    <property type="nucleotide sequence ID" value="NZ_QCXQ01000003.1"/>
</dbReference>
<organism evidence="9 10">
    <name type="scientific">Levilactobacillus bambusae</name>
    <dbReference type="NCBI Taxonomy" id="2024736"/>
    <lineage>
        <taxon>Bacteria</taxon>
        <taxon>Bacillati</taxon>
        <taxon>Bacillota</taxon>
        <taxon>Bacilli</taxon>
        <taxon>Lactobacillales</taxon>
        <taxon>Lactobacillaceae</taxon>
        <taxon>Levilactobacillus</taxon>
    </lineage>
</organism>
<sequence>MNFVKRAWLSLSAKWGRSILLVLVTSTILMFVLAGLLISHAASQATAEAKKSVGATLTLSANREAAFKKMQSGSTTSKPKKITMTPVKLSDAKKIARSGNISSMNATATTSVDAKSFDTVSTTSSSTGMMGMRGGSSSSTGDVTVNGVTSTSDVSSFTSKSSKITKGRGIKASDEGTNNVVIESELAKQDNLTVGDTMTVKQTTGNKTTYKLKIVGIYKASSSASSGMGMMGSDPSNAVYTSYTFANTIKGSKYKDTADSVTFKISNPAKTTAVKKAGDKLINTSTYSLTTDDNSYQTVKKSMNTVSGFANKIVWLVAAAGTVILALIVIMMVRERRYEIGVLLSLGESRFKIAAQFFTELVMVLIVSLAIAGIGGQFVGNQLGQQLVTQAQTSQTSETSGPMGQGGGQPGGMRSGGMGGQRSGGFSQKKAAKTKLSTTVTATEMAELGGFGLSIMFVSVAIGSLGIMRLEPKKVLIDD</sequence>
<keyword evidence="5 7" id="KW-0472">Membrane</keyword>
<feature type="domain" description="ABC3 transporter permease C-terminal" evidence="8">
    <location>
        <begin position="313"/>
        <end position="391"/>
    </location>
</feature>
<dbReference type="PANTHER" id="PTHR30572:SF9">
    <property type="entry name" value="ABC TRANSPORTER PERMEASE PROTEIN"/>
    <property type="match status" value="1"/>
</dbReference>
<dbReference type="AlphaFoldDB" id="A0A2V1MYB3"/>
<dbReference type="PANTHER" id="PTHR30572">
    <property type="entry name" value="MEMBRANE COMPONENT OF TRANSPORTER-RELATED"/>
    <property type="match status" value="1"/>
</dbReference>
<evidence type="ECO:0000256" key="5">
    <source>
        <dbReference type="ARBA" id="ARBA00023136"/>
    </source>
</evidence>
<dbReference type="OrthoDB" id="9812886at2"/>
<evidence type="ECO:0000313" key="9">
    <source>
        <dbReference type="EMBL" id="PWF99811.1"/>
    </source>
</evidence>
<keyword evidence="3 7" id="KW-0812">Transmembrane</keyword>
<protein>
    <submittedName>
        <fullName evidence="9">ABC transporter permease</fullName>
    </submittedName>
</protein>
<keyword evidence="10" id="KW-1185">Reference proteome</keyword>